<dbReference type="GO" id="GO:0006457">
    <property type="term" value="P:protein folding"/>
    <property type="evidence" value="ECO:0007669"/>
    <property type="project" value="TreeGrafter"/>
</dbReference>
<keyword evidence="8" id="KW-1015">Disulfide bond</keyword>
<dbReference type="EC" id="5.3.4.1" evidence="4"/>
<dbReference type="GO" id="GO:0005788">
    <property type="term" value="C:endoplasmic reticulum lumen"/>
    <property type="evidence" value="ECO:0007669"/>
    <property type="project" value="UniProtKB-SubCell"/>
</dbReference>
<dbReference type="InterPro" id="IPR017937">
    <property type="entry name" value="Thioredoxin_CS"/>
</dbReference>
<keyword evidence="7" id="KW-0256">Endoplasmic reticulum</keyword>
<dbReference type="CDD" id="cd02982">
    <property type="entry name" value="PDI_b'_family"/>
    <property type="match status" value="1"/>
</dbReference>
<sequence>LLWLLVLSLAWLGPAWGDSEGLEGKDDDGEVVAEEEEDEDDDVISDELVEEDSVLVLHEHNFARALSEFSLLLVEFYAPWCGHCQRLAPEFAQAAARLRNGSEAVRLGKVDATAQTALSNEFGIHAYPTLKLFRDGNRTHPLAYSGRMDAEGIVRWMQRRAGPSTTLLQDTDTAAAFINAQDIVVVGFFKDLQGEAAQAFYEAAGEVVDVAFGVTKADELFEAYGLSVDTVCLFKKVSRAGEGGGSMVGTPGAHWPASWQFDEGRTDFPVDPAQGLNAAELTRLLRVHSLELVMEFSNEVRPPSLPVPSTSRRVPQPSPSSRSPQTSSRIFGANIPHHMLLFLNKTVEEQLALRDDFRKAASNFRGKVLFVVVDVDGYGATVLSFFGLTPADAPTLRFIKMENNRKYQMAEDAFSATAVRDFVQAVLDGKVKPHLLSQTPPEDWDTRPVKVLVGKTFEQVAFDETKNVFVKFYAPWCSHCKEMAAAWEELGERYKDHEDIVIAEMDATANELENLTIRGYPTLHYFPAGPGRKMIEYRSTRDVETFSKFLENGGTLPEEPPVVTKTPENSTGTEEPSPSGTAEARDEL</sequence>
<evidence type="ECO:0000256" key="6">
    <source>
        <dbReference type="ARBA" id="ARBA00022737"/>
    </source>
</evidence>
<dbReference type="EMBL" id="VZSO01000005">
    <property type="protein sequence ID" value="NWZ18423.1"/>
    <property type="molecule type" value="Genomic_DNA"/>
</dbReference>
<feature type="region of interest" description="Disordered" evidence="12">
    <location>
        <begin position="551"/>
        <end position="588"/>
    </location>
</feature>
<dbReference type="CDD" id="cd02995">
    <property type="entry name" value="PDI_a_PDI_a'_C"/>
    <property type="match status" value="1"/>
</dbReference>
<dbReference type="PANTHER" id="PTHR18929">
    <property type="entry name" value="PROTEIN DISULFIDE ISOMERASE"/>
    <property type="match status" value="1"/>
</dbReference>
<comment type="catalytic activity">
    <reaction evidence="1">
        <text>Catalyzes the rearrangement of -S-S- bonds in proteins.</text>
        <dbReference type="EC" id="5.3.4.1"/>
    </reaction>
</comment>
<evidence type="ECO:0000256" key="1">
    <source>
        <dbReference type="ARBA" id="ARBA00001182"/>
    </source>
</evidence>
<feature type="domain" description="Thioredoxin" evidence="14">
    <location>
        <begin position="413"/>
        <end position="555"/>
    </location>
</feature>
<dbReference type="AlphaFoldDB" id="A0A7K7KJ69"/>
<evidence type="ECO:0000313" key="16">
    <source>
        <dbReference type="Proteomes" id="UP000525565"/>
    </source>
</evidence>
<evidence type="ECO:0000256" key="11">
    <source>
        <dbReference type="ARBA" id="ARBA00023284"/>
    </source>
</evidence>
<dbReference type="PROSITE" id="PS51352">
    <property type="entry name" value="THIOREDOXIN_2"/>
    <property type="match status" value="2"/>
</dbReference>
<evidence type="ECO:0000256" key="10">
    <source>
        <dbReference type="ARBA" id="ARBA00023235"/>
    </source>
</evidence>
<keyword evidence="11" id="KW-0676">Redox-active center</keyword>
<evidence type="ECO:0000313" key="15">
    <source>
        <dbReference type="EMBL" id="NWZ18423.1"/>
    </source>
</evidence>
<dbReference type="CDD" id="cd02961">
    <property type="entry name" value="PDI_a_family"/>
    <property type="match status" value="1"/>
</dbReference>
<keyword evidence="16" id="KW-1185">Reference proteome</keyword>
<feature type="non-terminal residue" evidence="15">
    <location>
        <position position="588"/>
    </location>
</feature>
<keyword evidence="5 13" id="KW-0732">Signal</keyword>
<reference evidence="15 16" key="1">
    <citation type="submission" date="2019-09" db="EMBL/GenBank/DDBJ databases">
        <title>Bird 10,000 Genomes (B10K) Project - Family phase.</title>
        <authorList>
            <person name="Zhang G."/>
        </authorList>
    </citation>
    <scope>NUCLEOTIDE SEQUENCE [LARGE SCALE GENOMIC DNA]</scope>
    <source>
        <strain evidence="15">OUT-0051</strain>
        <tissue evidence="15">Kidney</tissue>
    </source>
</reference>
<comment type="similarity">
    <text evidence="3">Belongs to the protein disulfide isomerase family.</text>
</comment>
<evidence type="ECO:0000256" key="2">
    <source>
        <dbReference type="ARBA" id="ARBA00004319"/>
    </source>
</evidence>
<name>A0A7K7KJ69_9AVES</name>
<evidence type="ECO:0000256" key="13">
    <source>
        <dbReference type="SAM" id="SignalP"/>
    </source>
</evidence>
<dbReference type="Pfam" id="PF13848">
    <property type="entry name" value="Thioredoxin_6"/>
    <property type="match status" value="2"/>
</dbReference>
<keyword evidence="9" id="KW-0143">Chaperone</keyword>
<feature type="domain" description="Thioredoxin" evidence="14">
    <location>
        <begin position="7"/>
        <end position="162"/>
    </location>
</feature>
<gene>
    <name evidence="15" type="primary">Pdia2</name>
    <name evidence="15" type="ORF">ASASCU_R00081</name>
</gene>
<dbReference type="FunFam" id="3.40.30.10:FF:000042">
    <property type="entry name" value="protein disulfide-isomerase A2"/>
    <property type="match status" value="1"/>
</dbReference>
<evidence type="ECO:0000256" key="4">
    <source>
        <dbReference type="ARBA" id="ARBA00012723"/>
    </source>
</evidence>
<dbReference type="PRINTS" id="PR00421">
    <property type="entry name" value="THIOREDOXIN"/>
</dbReference>
<feature type="region of interest" description="Disordered" evidence="12">
    <location>
        <begin position="301"/>
        <end position="329"/>
    </location>
</feature>
<dbReference type="PROSITE" id="PS00194">
    <property type="entry name" value="THIOREDOXIN_1"/>
    <property type="match status" value="1"/>
</dbReference>
<dbReference type="InterPro" id="IPR036249">
    <property type="entry name" value="Thioredoxin-like_sf"/>
</dbReference>
<proteinExistence type="inferred from homology"/>
<dbReference type="SUPFAM" id="SSF52833">
    <property type="entry name" value="Thioredoxin-like"/>
    <property type="match status" value="4"/>
</dbReference>
<comment type="caution">
    <text evidence="15">The sequence shown here is derived from an EMBL/GenBank/DDBJ whole genome shotgun (WGS) entry which is preliminary data.</text>
</comment>
<feature type="compositionally biased region" description="Low complexity" evidence="12">
    <location>
        <begin position="307"/>
        <end position="329"/>
    </location>
</feature>
<evidence type="ECO:0000259" key="14">
    <source>
        <dbReference type="PROSITE" id="PS51352"/>
    </source>
</evidence>
<dbReference type="GO" id="GO:0034976">
    <property type="term" value="P:response to endoplasmic reticulum stress"/>
    <property type="evidence" value="ECO:0007669"/>
    <property type="project" value="TreeGrafter"/>
</dbReference>
<evidence type="ECO:0000256" key="8">
    <source>
        <dbReference type="ARBA" id="ARBA00023157"/>
    </source>
</evidence>
<dbReference type="FunFam" id="3.40.30.10:FF:000023">
    <property type="entry name" value="Protein disulfide-isomerase"/>
    <property type="match status" value="1"/>
</dbReference>
<dbReference type="CDD" id="cd02981">
    <property type="entry name" value="PDI_b_family"/>
    <property type="match status" value="1"/>
</dbReference>
<dbReference type="PANTHER" id="PTHR18929:SF93">
    <property type="entry name" value="PROTEIN DISULFIDE-ISOMERASE A2"/>
    <property type="match status" value="1"/>
</dbReference>
<dbReference type="InterPro" id="IPR013766">
    <property type="entry name" value="Thioredoxin_domain"/>
</dbReference>
<dbReference type="Gene3D" id="3.40.30.10">
    <property type="entry name" value="Glutaredoxin"/>
    <property type="match status" value="4"/>
</dbReference>
<evidence type="ECO:0000256" key="12">
    <source>
        <dbReference type="SAM" id="MobiDB-lite"/>
    </source>
</evidence>
<keyword evidence="6" id="KW-0677">Repeat</keyword>
<organism evidence="15 16">
    <name type="scientific">Asarcornis scutulata</name>
    <dbReference type="NCBI Taxonomy" id="75869"/>
    <lineage>
        <taxon>Eukaryota</taxon>
        <taxon>Metazoa</taxon>
        <taxon>Chordata</taxon>
        <taxon>Craniata</taxon>
        <taxon>Vertebrata</taxon>
        <taxon>Euteleostomi</taxon>
        <taxon>Archelosauria</taxon>
        <taxon>Archosauria</taxon>
        <taxon>Dinosauria</taxon>
        <taxon>Saurischia</taxon>
        <taxon>Theropoda</taxon>
        <taxon>Coelurosauria</taxon>
        <taxon>Aves</taxon>
        <taxon>Neognathae</taxon>
        <taxon>Galloanserae</taxon>
        <taxon>Anseriformes</taxon>
        <taxon>Anatidae</taxon>
        <taxon>Anatinae</taxon>
        <taxon>Asarcornis</taxon>
    </lineage>
</organism>
<evidence type="ECO:0000256" key="3">
    <source>
        <dbReference type="ARBA" id="ARBA00006347"/>
    </source>
</evidence>
<evidence type="ECO:0000256" key="9">
    <source>
        <dbReference type="ARBA" id="ARBA00023186"/>
    </source>
</evidence>
<dbReference type="Pfam" id="PF00085">
    <property type="entry name" value="Thioredoxin"/>
    <property type="match status" value="2"/>
</dbReference>
<protein>
    <recommendedName>
        <fullName evidence="4">protein disulfide-isomerase</fullName>
        <ecNumber evidence="4">5.3.4.1</ecNumber>
    </recommendedName>
</protein>
<dbReference type="FunFam" id="3.40.30.10:FF:000027">
    <property type="entry name" value="protein disulfide-isomerase A2"/>
    <property type="match status" value="1"/>
</dbReference>
<evidence type="ECO:0000256" key="5">
    <source>
        <dbReference type="ARBA" id="ARBA00022729"/>
    </source>
</evidence>
<keyword evidence="10 15" id="KW-0413">Isomerase</keyword>
<dbReference type="GO" id="GO:0003756">
    <property type="term" value="F:protein disulfide isomerase activity"/>
    <property type="evidence" value="ECO:0007669"/>
    <property type="project" value="UniProtKB-EC"/>
</dbReference>
<dbReference type="Proteomes" id="UP000525565">
    <property type="component" value="Unassembled WGS sequence"/>
</dbReference>
<evidence type="ECO:0000256" key="7">
    <source>
        <dbReference type="ARBA" id="ARBA00022824"/>
    </source>
</evidence>
<feature type="chain" id="PRO_5029500273" description="protein disulfide-isomerase" evidence="13">
    <location>
        <begin position="18"/>
        <end position="588"/>
    </location>
</feature>
<feature type="compositionally biased region" description="Polar residues" evidence="12">
    <location>
        <begin position="569"/>
        <end position="580"/>
    </location>
</feature>
<comment type="subcellular location">
    <subcellularLocation>
        <location evidence="2">Endoplasmic reticulum lumen</location>
    </subcellularLocation>
</comment>
<feature type="non-terminal residue" evidence="15">
    <location>
        <position position="1"/>
    </location>
</feature>
<feature type="signal peptide" evidence="13">
    <location>
        <begin position="1"/>
        <end position="17"/>
    </location>
</feature>
<accession>A0A7K7KJ69</accession>